<evidence type="ECO:0000256" key="2">
    <source>
        <dbReference type="ARBA" id="ARBA00022759"/>
    </source>
</evidence>
<dbReference type="Pfam" id="PF03852">
    <property type="entry name" value="Vsr"/>
    <property type="match status" value="1"/>
</dbReference>
<evidence type="ECO:0000256" key="1">
    <source>
        <dbReference type="ARBA" id="ARBA00022722"/>
    </source>
</evidence>
<evidence type="ECO:0000313" key="7">
    <source>
        <dbReference type="EMBL" id="KGF90130.1"/>
    </source>
</evidence>
<keyword evidence="4" id="KW-0378">Hydrolase</keyword>
<name>A0A0A1ZL64_PROMR</name>
<dbReference type="GO" id="GO:0006298">
    <property type="term" value="P:mismatch repair"/>
    <property type="evidence" value="ECO:0007669"/>
    <property type="project" value="InterPro"/>
</dbReference>
<dbReference type="CDD" id="cd00221">
    <property type="entry name" value="Vsr"/>
    <property type="match status" value="1"/>
</dbReference>
<dbReference type="SUPFAM" id="SSF52980">
    <property type="entry name" value="Restriction endonuclease-like"/>
    <property type="match status" value="1"/>
</dbReference>
<dbReference type="InterPro" id="IPR011335">
    <property type="entry name" value="Restrct_endonuc-II-like"/>
</dbReference>
<dbReference type="EMBL" id="JNAJ01000018">
    <property type="protein sequence ID" value="KGF90130.1"/>
    <property type="molecule type" value="Genomic_DNA"/>
</dbReference>
<proteinExistence type="inferred from homology"/>
<sequence length="135" mass="16088">MDVHNPKVRSFNMSQIKSKGTKPELIVRKLCFSKGLRYRLNKKIFNISADLIFPKYKSVIFVHGCFWHSHDCKYGRVKPKSNAEFWNTKRGDTCIRDKRNQTKLIKNNWKYLVIWECELKNLENVSIKVNSFFDL</sequence>
<evidence type="ECO:0000313" key="8">
    <source>
        <dbReference type="Proteomes" id="UP000030491"/>
    </source>
</evidence>
<dbReference type="InterPro" id="IPR004603">
    <property type="entry name" value="DNA_mismatch_endonuc_vsr"/>
</dbReference>
<comment type="caution">
    <text evidence="7">The sequence shown here is derived from an EMBL/GenBank/DDBJ whole genome shotgun (WGS) entry which is preliminary data.</text>
</comment>
<dbReference type="Proteomes" id="UP000030491">
    <property type="component" value="Unassembled WGS sequence"/>
</dbReference>
<evidence type="ECO:0000256" key="3">
    <source>
        <dbReference type="ARBA" id="ARBA00022763"/>
    </source>
</evidence>
<evidence type="ECO:0000256" key="4">
    <source>
        <dbReference type="ARBA" id="ARBA00022801"/>
    </source>
</evidence>
<dbReference type="AlphaFoldDB" id="A0A0A1ZL64"/>
<keyword evidence="3" id="KW-0227">DNA damage</keyword>
<evidence type="ECO:0000256" key="6">
    <source>
        <dbReference type="ARBA" id="ARBA00029466"/>
    </source>
</evidence>
<dbReference type="OrthoDB" id="9801520at2"/>
<keyword evidence="2 7" id="KW-0255">Endonuclease</keyword>
<dbReference type="NCBIfam" id="TIGR00632">
    <property type="entry name" value="vsr"/>
    <property type="match status" value="1"/>
</dbReference>
<gene>
    <name evidence="7" type="ORF">EU93_1994</name>
</gene>
<keyword evidence="1" id="KW-0540">Nuclease</keyword>
<dbReference type="GO" id="GO:0016787">
    <property type="term" value="F:hydrolase activity"/>
    <property type="evidence" value="ECO:0007669"/>
    <property type="project" value="UniProtKB-KW"/>
</dbReference>
<comment type="similarity">
    <text evidence="6">Belongs to the Vsr family.</text>
</comment>
<organism evidence="7 8">
    <name type="scientific">Prochlorococcus marinus str. MIT 9116</name>
    <dbReference type="NCBI Taxonomy" id="167544"/>
    <lineage>
        <taxon>Bacteria</taxon>
        <taxon>Bacillati</taxon>
        <taxon>Cyanobacteriota</taxon>
        <taxon>Cyanophyceae</taxon>
        <taxon>Synechococcales</taxon>
        <taxon>Prochlorococcaceae</taxon>
        <taxon>Prochlorococcus</taxon>
    </lineage>
</organism>
<keyword evidence="5" id="KW-0234">DNA repair</keyword>
<dbReference type="RefSeq" id="WP_032514796.1">
    <property type="nucleotide sequence ID" value="NZ_JNAJ01000018.1"/>
</dbReference>
<accession>A0A0A1ZL64</accession>
<dbReference type="Gene3D" id="3.40.960.10">
    <property type="entry name" value="VSR Endonuclease"/>
    <property type="match status" value="1"/>
</dbReference>
<evidence type="ECO:0000256" key="5">
    <source>
        <dbReference type="ARBA" id="ARBA00023204"/>
    </source>
</evidence>
<protein>
    <submittedName>
        <fullName evidence="7">Very-short-patch mismatch repair endonuclease (G-T specific)</fullName>
    </submittedName>
</protein>
<reference evidence="8" key="1">
    <citation type="journal article" date="2014" name="Sci. Data">
        <title>Genomes of diverse isolates of the marine cyanobacterium Prochlorococcus.</title>
        <authorList>
            <person name="Biller S."/>
            <person name="Berube P."/>
            <person name="Thompson J."/>
            <person name="Kelly L."/>
            <person name="Roggensack S."/>
            <person name="Awad L."/>
            <person name="Roache-Johnson K."/>
            <person name="Ding H."/>
            <person name="Giovannoni S.J."/>
            <person name="Moore L.R."/>
            <person name="Chisholm S.W."/>
        </authorList>
    </citation>
    <scope>NUCLEOTIDE SEQUENCE [LARGE SCALE GENOMIC DNA]</scope>
</reference>
<dbReference type="GO" id="GO:0004519">
    <property type="term" value="F:endonuclease activity"/>
    <property type="evidence" value="ECO:0007669"/>
    <property type="project" value="UniProtKB-KW"/>
</dbReference>